<dbReference type="GO" id="GO:0006433">
    <property type="term" value="P:prolyl-tRNA aminoacylation"/>
    <property type="evidence" value="ECO:0007669"/>
    <property type="project" value="InterPro"/>
</dbReference>
<dbReference type="Pfam" id="PF04073">
    <property type="entry name" value="tRNA_edit"/>
    <property type="match status" value="1"/>
</dbReference>
<dbReference type="GO" id="GO:0004827">
    <property type="term" value="F:proline-tRNA ligase activity"/>
    <property type="evidence" value="ECO:0007669"/>
    <property type="project" value="UniProtKB-EC"/>
</dbReference>
<dbReference type="CDD" id="cd00861">
    <property type="entry name" value="ProRS_anticodon_short"/>
    <property type="match status" value="1"/>
</dbReference>
<keyword evidence="9 13" id="KW-0030">Aminoacyl-tRNA synthetase</keyword>
<organism evidence="13">
    <name type="scientific">hydrocarbon metagenome</name>
    <dbReference type="NCBI Taxonomy" id="938273"/>
    <lineage>
        <taxon>unclassified sequences</taxon>
        <taxon>metagenomes</taxon>
        <taxon>ecological metagenomes</taxon>
    </lineage>
</organism>
<keyword evidence="8" id="KW-0648">Protein biosynthesis</keyword>
<evidence type="ECO:0000256" key="10">
    <source>
        <dbReference type="ARBA" id="ARBA00029731"/>
    </source>
</evidence>
<evidence type="ECO:0000259" key="12">
    <source>
        <dbReference type="PROSITE" id="PS50862"/>
    </source>
</evidence>
<evidence type="ECO:0000256" key="4">
    <source>
        <dbReference type="ARBA" id="ARBA00022490"/>
    </source>
</evidence>
<dbReference type="HAMAP" id="MF_01569">
    <property type="entry name" value="Pro_tRNA_synth_type1"/>
    <property type="match status" value="1"/>
</dbReference>
<evidence type="ECO:0000256" key="3">
    <source>
        <dbReference type="ARBA" id="ARBA00012831"/>
    </source>
</evidence>
<dbReference type="PROSITE" id="PS50862">
    <property type="entry name" value="AA_TRNA_LIGASE_II"/>
    <property type="match status" value="1"/>
</dbReference>
<sequence>MRLSKSFVPTLKEVPADAVIPSHIFMVRAGLVRMLSSGIYSFLPVGYKMIKKISDIIREEMDAIGGQEFHLPALNPKEIWEETGRVEAFGDTMFHIKNRDYVLAPTHEEIMTFHAKGVVKSYKDLPQIWYQIQTKFRNEPRPRSGVIRGRQFLMKDAYSFDVSYEALDKSYELHDRAYRKIFDRCGLKYFVVGASSGAMGGSKSEEFMVKSDAGEDTVVYCEECGYAANVEIAESVIESVKRHKESKQIEKISTPDIKSIDELCEFLKIDHRETAKSRIYIHDDKPVLILMSGNDEVNETKLERVLGGNVRPGHPEELKEITGADAGSIGPIGFKGRIIADNRLKDGNNLYSGANENDYHIGGIDLIRDVPTVEYFDLRTVESGEGCVNCKSPIDVFKAIELGHIFKLGTKYTDAMGANYLDENGKEHPMVMGSYGIGVERVLACYLEQNHDEHGIIWNENLTPFHIHLIGLNMKNDEINSAATNLYNELISAGYEVLFDDRLDASAGFKFNDADLMGMPIQLVVGEKNYKNGNIEIKIRRTGEKEVVALSDLKSLLRVLLN</sequence>
<gene>
    <name evidence="13" type="ORF">ASZ90_003974</name>
</gene>
<comment type="catalytic activity">
    <reaction evidence="11">
        <text>tRNA(Pro) + L-proline + ATP = L-prolyl-tRNA(Pro) + AMP + diphosphate</text>
        <dbReference type="Rhea" id="RHEA:14305"/>
        <dbReference type="Rhea" id="RHEA-COMP:9700"/>
        <dbReference type="Rhea" id="RHEA-COMP:9702"/>
        <dbReference type="ChEBI" id="CHEBI:30616"/>
        <dbReference type="ChEBI" id="CHEBI:33019"/>
        <dbReference type="ChEBI" id="CHEBI:60039"/>
        <dbReference type="ChEBI" id="CHEBI:78442"/>
        <dbReference type="ChEBI" id="CHEBI:78532"/>
        <dbReference type="ChEBI" id="CHEBI:456215"/>
        <dbReference type="EC" id="6.1.1.15"/>
    </reaction>
</comment>
<dbReference type="PRINTS" id="PR01046">
    <property type="entry name" value="TRNASYNTHPRO"/>
</dbReference>
<dbReference type="InterPro" id="IPR002316">
    <property type="entry name" value="Pro-tRNA-ligase_IIa"/>
</dbReference>
<dbReference type="SUPFAM" id="SSF55826">
    <property type="entry name" value="YbaK/ProRS associated domain"/>
    <property type="match status" value="1"/>
</dbReference>
<feature type="domain" description="Aminoacyl-transfer RNA synthetases class-II family profile" evidence="12">
    <location>
        <begin position="38"/>
        <end position="464"/>
    </location>
</feature>
<dbReference type="InterPro" id="IPR036754">
    <property type="entry name" value="YbaK/aa-tRNA-synt-asso_dom_sf"/>
</dbReference>
<dbReference type="GO" id="GO:0005829">
    <property type="term" value="C:cytosol"/>
    <property type="evidence" value="ECO:0007669"/>
    <property type="project" value="TreeGrafter"/>
</dbReference>
<keyword evidence="4" id="KW-0963">Cytoplasm</keyword>
<dbReference type="CDD" id="cd04334">
    <property type="entry name" value="ProRS-INS"/>
    <property type="match status" value="1"/>
</dbReference>
<dbReference type="NCBIfam" id="NF006625">
    <property type="entry name" value="PRK09194.1"/>
    <property type="match status" value="1"/>
</dbReference>
<evidence type="ECO:0000256" key="1">
    <source>
        <dbReference type="ARBA" id="ARBA00004496"/>
    </source>
</evidence>
<comment type="subunit">
    <text evidence="2">Homodimer.</text>
</comment>
<dbReference type="InterPro" id="IPR044140">
    <property type="entry name" value="ProRS_anticodon_short"/>
</dbReference>
<dbReference type="InterPro" id="IPR004500">
    <property type="entry name" value="Pro-tRNA-synth_IIa_bac-type"/>
</dbReference>
<dbReference type="Gene3D" id="3.30.930.10">
    <property type="entry name" value="Bira Bifunctional Protein, Domain 2"/>
    <property type="match status" value="2"/>
</dbReference>
<comment type="caution">
    <text evidence="13">The sequence shown here is derived from an EMBL/GenBank/DDBJ whole genome shotgun (WGS) entry which is preliminary data.</text>
</comment>
<protein>
    <recommendedName>
        <fullName evidence="3">proline--tRNA ligase</fullName>
        <ecNumber evidence="3">6.1.1.15</ecNumber>
    </recommendedName>
    <alternativeName>
        <fullName evidence="10">Prolyl-tRNA synthetase</fullName>
    </alternativeName>
</protein>
<dbReference type="InterPro" id="IPR050062">
    <property type="entry name" value="Pro-tRNA_synthetase"/>
</dbReference>
<dbReference type="Pfam" id="PF03129">
    <property type="entry name" value="HGTP_anticodon"/>
    <property type="match status" value="1"/>
</dbReference>
<evidence type="ECO:0000313" key="13">
    <source>
        <dbReference type="EMBL" id="KUG26196.1"/>
    </source>
</evidence>
<comment type="subcellular location">
    <subcellularLocation>
        <location evidence="1">Cytoplasm</location>
    </subcellularLocation>
</comment>
<dbReference type="InterPro" id="IPR045864">
    <property type="entry name" value="aa-tRNA-synth_II/BPL/LPL"/>
</dbReference>
<keyword evidence="6" id="KW-0547">Nucleotide-binding</keyword>
<dbReference type="InterPro" id="IPR004154">
    <property type="entry name" value="Anticodon-bd"/>
</dbReference>
<dbReference type="PANTHER" id="PTHR42753:SF2">
    <property type="entry name" value="PROLINE--TRNA LIGASE"/>
    <property type="match status" value="1"/>
</dbReference>
<dbReference type="GO" id="GO:0002161">
    <property type="term" value="F:aminoacyl-tRNA deacylase activity"/>
    <property type="evidence" value="ECO:0007669"/>
    <property type="project" value="InterPro"/>
</dbReference>
<reference evidence="13" key="1">
    <citation type="journal article" date="2015" name="Proc. Natl. Acad. Sci. U.S.A.">
        <title>Networks of energetic and metabolic interactions define dynamics in microbial communities.</title>
        <authorList>
            <person name="Embree M."/>
            <person name="Liu J.K."/>
            <person name="Al-Bassam M.M."/>
            <person name="Zengler K."/>
        </authorList>
    </citation>
    <scope>NUCLEOTIDE SEQUENCE</scope>
</reference>
<proteinExistence type="inferred from homology"/>
<dbReference type="InterPro" id="IPR036621">
    <property type="entry name" value="Anticodon-bd_dom_sf"/>
</dbReference>
<evidence type="ECO:0000256" key="11">
    <source>
        <dbReference type="ARBA" id="ARBA00047671"/>
    </source>
</evidence>
<evidence type="ECO:0000256" key="9">
    <source>
        <dbReference type="ARBA" id="ARBA00023146"/>
    </source>
</evidence>
<dbReference type="EMBL" id="LNQE01000514">
    <property type="protein sequence ID" value="KUG26196.1"/>
    <property type="molecule type" value="Genomic_DNA"/>
</dbReference>
<keyword evidence="5 13" id="KW-0436">Ligase</keyword>
<accession>A0A0W8FZ69</accession>
<evidence type="ECO:0000256" key="5">
    <source>
        <dbReference type="ARBA" id="ARBA00022598"/>
    </source>
</evidence>
<dbReference type="InterPro" id="IPR007214">
    <property type="entry name" value="YbaK/aa-tRNA-synth-assoc-dom"/>
</dbReference>
<dbReference type="InterPro" id="IPR006195">
    <property type="entry name" value="aa-tRNA-synth_II"/>
</dbReference>
<dbReference type="Gene3D" id="3.40.50.800">
    <property type="entry name" value="Anticodon-binding domain"/>
    <property type="match status" value="1"/>
</dbReference>
<evidence type="ECO:0000256" key="7">
    <source>
        <dbReference type="ARBA" id="ARBA00022840"/>
    </source>
</evidence>
<name>A0A0W8FZ69_9ZZZZ</name>
<dbReference type="SUPFAM" id="SSF55681">
    <property type="entry name" value="Class II aaRS and biotin synthetases"/>
    <property type="match status" value="1"/>
</dbReference>
<dbReference type="AlphaFoldDB" id="A0A0W8FZ69"/>
<dbReference type="PANTHER" id="PTHR42753">
    <property type="entry name" value="MITOCHONDRIAL RIBOSOME PROTEIN L39/PROLYL-TRNA LIGASE FAMILY MEMBER"/>
    <property type="match status" value="1"/>
</dbReference>
<dbReference type="GO" id="GO:0005524">
    <property type="term" value="F:ATP binding"/>
    <property type="evidence" value="ECO:0007669"/>
    <property type="project" value="UniProtKB-KW"/>
</dbReference>
<dbReference type="EC" id="6.1.1.15" evidence="3"/>
<keyword evidence="7" id="KW-0067">ATP-binding</keyword>
<dbReference type="Pfam" id="PF00587">
    <property type="entry name" value="tRNA-synt_2b"/>
    <property type="match status" value="1"/>
</dbReference>
<evidence type="ECO:0000256" key="6">
    <source>
        <dbReference type="ARBA" id="ARBA00022741"/>
    </source>
</evidence>
<dbReference type="InterPro" id="IPR023717">
    <property type="entry name" value="Pro-tRNA-Synthase_IIa_type1"/>
</dbReference>
<dbReference type="SUPFAM" id="SSF52954">
    <property type="entry name" value="Class II aaRS ABD-related"/>
    <property type="match status" value="1"/>
</dbReference>
<dbReference type="NCBIfam" id="TIGR00409">
    <property type="entry name" value="proS_fam_II"/>
    <property type="match status" value="1"/>
</dbReference>
<evidence type="ECO:0000256" key="8">
    <source>
        <dbReference type="ARBA" id="ARBA00022917"/>
    </source>
</evidence>
<evidence type="ECO:0000256" key="2">
    <source>
        <dbReference type="ARBA" id="ARBA00011738"/>
    </source>
</evidence>
<dbReference type="InterPro" id="IPR002314">
    <property type="entry name" value="aa-tRNA-synt_IIb"/>
</dbReference>